<dbReference type="RefSeq" id="WP_008677867.1">
    <property type="nucleotide sequence ID" value="NZ_ANOH01000163.1"/>
</dbReference>
<dbReference type="GO" id="GO:0006352">
    <property type="term" value="P:DNA-templated transcription initiation"/>
    <property type="evidence" value="ECO:0007669"/>
    <property type="project" value="InterPro"/>
</dbReference>
<dbReference type="Gene3D" id="1.10.10.10">
    <property type="entry name" value="Winged helix-like DNA-binding domain superfamily/Winged helix DNA-binding domain"/>
    <property type="match status" value="1"/>
</dbReference>
<keyword evidence="3 6" id="KW-0731">Sigma factor</keyword>
<keyword evidence="5 6" id="KW-0804">Transcription</keyword>
<organism evidence="10 11">
    <name type="scientific">Rhodopirellula sallentina SM41</name>
    <dbReference type="NCBI Taxonomy" id="1263870"/>
    <lineage>
        <taxon>Bacteria</taxon>
        <taxon>Pseudomonadati</taxon>
        <taxon>Planctomycetota</taxon>
        <taxon>Planctomycetia</taxon>
        <taxon>Pirellulales</taxon>
        <taxon>Pirellulaceae</taxon>
        <taxon>Rhodopirellula</taxon>
    </lineage>
</organism>
<feature type="compositionally biased region" description="Polar residues" evidence="7">
    <location>
        <begin position="203"/>
        <end position="217"/>
    </location>
</feature>
<evidence type="ECO:0000256" key="4">
    <source>
        <dbReference type="ARBA" id="ARBA00023125"/>
    </source>
</evidence>
<dbReference type="PANTHER" id="PTHR43133:SF51">
    <property type="entry name" value="RNA POLYMERASE SIGMA FACTOR"/>
    <property type="match status" value="1"/>
</dbReference>
<comment type="caution">
    <text evidence="10">The sequence shown here is derived from an EMBL/GenBank/DDBJ whole genome shotgun (WGS) entry which is preliminary data.</text>
</comment>
<dbReference type="InterPro" id="IPR013324">
    <property type="entry name" value="RNA_pol_sigma_r3/r4-like"/>
</dbReference>
<dbReference type="PATRIC" id="fig|1263870.3.peg.2502"/>
<sequence length="217" mass="24582">MTESDEVELIRRALAGDEPAFESLVIEHQDRLYSAMIQVTGSVHDAEEVTQEAFIRAFLKLDTFQQNSQFFTWLYRVAFNIALSRKRRKRAKISLDQQREDIGNDVIDHGEAVDAGMIRQDQVSLVQNAMDQLSEQHRAILVLREMNEASYEEISEILELSIGTVRSRLNRARKQLRITIEELQTEDATVESPSGDPAASRDAASSNTATRNSEAEN</sequence>
<dbReference type="Proteomes" id="UP000011885">
    <property type="component" value="Unassembled WGS sequence"/>
</dbReference>
<protein>
    <recommendedName>
        <fullName evidence="6">RNA polymerase sigma factor</fullName>
    </recommendedName>
</protein>
<proteinExistence type="inferred from homology"/>
<dbReference type="InterPro" id="IPR000838">
    <property type="entry name" value="RNA_pol_sigma70_ECF_CS"/>
</dbReference>
<feature type="domain" description="RNA polymerase sigma-70 region 2" evidence="8">
    <location>
        <begin position="24"/>
        <end position="90"/>
    </location>
</feature>
<dbReference type="SUPFAM" id="SSF88659">
    <property type="entry name" value="Sigma3 and sigma4 domains of RNA polymerase sigma factors"/>
    <property type="match status" value="1"/>
</dbReference>
<dbReference type="InterPro" id="IPR007627">
    <property type="entry name" value="RNA_pol_sigma70_r2"/>
</dbReference>
<dbReference type="InterPro" id="IPR039425">
    <property type="entry name" value="RNA_pol_sigma-70-like"/>
</dbReference>
<evidence type="ECO:0000259" key="9">
    <source>
        <dbReference type="Pfam" id="PF08281"/>
    </source>
</evidence>
<dbReference type="PROSITE" id="PS01063">
    <property type="entry name" value="SIGMA70_ECF"/>
    <property type="match status" value="1"/>
</dbReference>
<dbReference type="InterPro" id="IPR013249">
    <property type="entry name" value="RNA_pol_sigma70_r4_t2"/>
</dbReference>
<dbReference type="Pfam" id="PF04542">
    <property type="entry name" value="Sigma70_r2"/>
    <property type="match status" value="1"/>
</dbReference>
<dbReference type="PANTHER" id="PTHR43133">
    <property type="entry name" value="RNA POLYMERASE ECF-TYPE SIGMA FACTO"/>
    <property type="match status" value="1"/>
</dbReference>
<dbReference type="InterPro" id="IPR036388">
    <property type="entry name" value="WH-like_DNA-bd_sf"/>
</dbReference>
<reference evidence="10 11" key="1">
    <citation type="journal article" date="2013" name="Mar. Genomics">
        <title>Expression of sulfatases in Rhodopirellula baltica and the diversity of sulfatases in the genus Rhodopirellula.</title>
        <authorList>
            <person name="Wegner C.E."/>
            <person name="Richter-Heitmann T."/>
            <person name="Klindworth A."/>
            <person name="Klockow C."/>
            <person name="Richter M."/>
            <person name="Achstetter T."/>
            <person name="Glockner F.O."/>
            <person name="Harder J."/>
        </authorList>
    </citation>
    <scope>NUCLEOTIDE SEQUENCE [LARGE SCALE GENOMIC DNA]</scope>
    <source>
        <strain evidence="10 11">SM41</strain>
    </source>
</reference>
<dbReference type="EMBL" id="ANOH01000163">
    <property type="protein sequence ID" value="EMI56194.1"/>
    <property type="molecule type" value="Genomic_DNA"/>
</dbReference>
<evidence type="ECO:0000256" key="2">
    <source>
        <dbReference type="ARBA" id="ARBA00023015"/>
    </source>
</evidence>
<dbReference type="NCBIfam" id="TIGR02937">
    <property type="entry name" value="sigma70-ECF"/>
    <property type="match status" value="1"/>
</dbReference>
<dbReference type="Pfam" id="PF08281">
    <property type="entry name" value="Sigma70_r4_2"/>
    <property type="match status" value="1"/>
</dbReference>
<comment type="similarity">
    <text evidence="1 6">Belongs to the sigma-70 factor family. ECF subfamily.</text>
</comment>
<gene>
    <name evidence="10" type="ORF">RSSM_02351</name>
</gene>
<feature type="region of interest" description="Disordered" evidence="7">
    <location>
        <begin position="182"/>
        <end position="217"/>
    </location>
</feature>
<dbReference type="CDD" id="cd06171">
    <property type="entry name" value="Sigma70_r4"/>
    <property type="match status" value="1"/>
</dbReference>
<dbReference type="GO" id="GO:0003677">
    <property type="term" value="F:DNA binding"/>
    <property type="evidence" value="ECO:0007669"/>
    <property type="project" value="UniProtKB-KW"/>
</dbReference>
<dbReference type="AlphaFoldDB" id="M5U4L4"/>
<dbReference type="Gene3D" id="1.10.1740.10">
    <property type="match status" value="1"/>
</dbReference>
<evidence type="ECO:0000256" key="3">
    <source>
        <dbReference type="ARBA" id="ARBA00023082"/>
    </source>
</evidence>
<keyword evidence="4 6" id="KW-0238">DNA-binding</keyword>
<feature type="domain" description="RNA polymerase sigma factor 70 region 4 type 2" evidence="9">
    <location>
        <begin position="126"/>
        <end position="176"/>
    </location>
</feature>
<evidence type="ECO:0000313" key="11">
    <source>
        <dbReference type="Proteomes" id="UP000011885"/>
    </source>
</evidence>
<evidence type="ECO:0000256" key="1">
    <source>
        <dbReference type="ARBA" id="ARBA00010641"/>
    </source>
</evidence>
<keyword evidence="2 6" id="KW-0805">Transcription regulation</keyword>
<dbReference type="InterPro" id="IPR013325">
    <property type="entry name" value="RNA_pol_sigma_r2"/>
</dbReference>
<keyword evidence="11" id="KW-1185">Reference proteome</keyword>
<evidence type="ECO:0000256" key="7">
    <source>
        <dbReference type="SAM" id="MobiDB-lite"/>
    </source>
</evidence>
<dbReference type="SUPFAM" id="SSF88946">
    <property type="entry name" value="Sigma2 domain of RNA polymerase sigma factors"/>
    <property type="match status" value="1"/>
</dbReference>
<name>M5U4L4_9BACT</name>
<evidence type="ECO:0000256" key="6">
    <source>
        <dbReference type="RuleBase" id="RU000716"/>
    </source>
</evidence>
<evidence type="ECO:0000256" key="5">
    <source>
        <dbReference type="ARBA" id="ARBA00023163"/>
    </source>
</evidence>
<dbReference type="GO" id="GO:0016987">
    <property type="term" value="F:sigma factor activity"/>
    <property type="evidence" value="ECO:0007669"/>
    <property type="project" value="UniProtKB-KW"/>
</dbReference>
<dbReference type="InterPro" id="IPR014284">
    <property type="entry name" value="RNA_pol_sigma-70_dom"/>
</dbReference>
<accession>M5U4L4</accession>
<evidence type="ECO:0000313" key="10">
    <source>
        <dbReference type="EMBL" id="EMI56194.1"/>
    </source>
</evidence>
<evidence type="ECO:0000259" key="8">
    <source>
        <dbReference type="Pfam" id="PF04542"/>
    </source>
</evidence>